<accession>A0AAN8NVK3</accession>
<dbReference type="Proteomes" id="UP001372834">
    <property type="component" value="Unassembled WGS sequence"/>
</dbReference>
<keyword evidence="1" id="KW-0472">Membrane</keyword>
<reference evidence="2 3" key="1">
    <citation type="submission" date="2023-10" db="EMBL/GenBank/DDBJ databases">
        <title>Genomes of two closely related lineages of the louse Polyplax serrata with different host specificities.</title>
        <authorList>
            <person name="Martinu J."/>
            <person name="Tarabai H."/>
            <person name="Stefka J."/>
            <person name="Hypsa V."/>
        </authorList>
    </citation>
    <scope>NUCLEOTIDE SEQUENCE [LARGE SCALE GENOMIC DNA]</scope>
    <source>
        <strain evidence="2">HR10_N</strain>
    </source>
</reference>
<keyword evidence="1" id="KW-1133">Transmembrane helix</keyword>
<comment type="caution">
    <text evidence="2">The sequence shown here is derived from an EMBL/GenBank/DDBJ whole genome shotgun (WGS) entry which is preliminary data.</text>
</comment>
<evidence type="ECO:0000256" key="1">
    <source>
        <dbReference type="SAM" id="Phobius"/>
    </source>
</evidence>
<organism evidence="2 3">
    <name type="scientific">Polyplax serrata</name>
    <name type="common">Common mouse louse</name>
    <dbReference type="NCBI Taxonomy" id="468196"/>
    <lineage>
        <taxon>Eukaryota</taxon>
        <taxon>Metazoa</taxon>
        <taxon>Ecdysozoa</taxon>
        <taxon>Arthropoda</taxon>
        <taxon>Hexapoda</taxon>
        <taxon>Insecta</taxon>
        <taxon>Pterygota</taxon>
        <taxon>Neoptera</taxon>
        <taxon>Paraneoptera</taxon>
        <taxon>Psocodea</taxon>
        <taxon>Troctomorpha</taxon>
        <taxon>Phthiraptera</taxon>
        <taxon>Anoplura</taxon>
        <taxon>Polyplacidae</taxon>
        <taxon>Polyplax</taxon>
    </lineage>
</organism>
<keyword evidence="1" id="KW-0812">Transmembrane</keyword>
<evidence type="ECO:0000313" key="3">
    <source>
        <dbReference type="Proteomes" id="UP001372834"/>
    </source>
</evidence>
<dbReference type="AlphaFoldDB" id="A0AAN8NVK3"/>
<protein>
    <submittedName>
        <fullName evidence="2">Uncharacterized protein</fullName>
    </submittedName>
</protein>
<dbReference type="EMBL" id="JAWJWE010000036">
    <property type="protein sequence ID" value="KAK6629714.1"/>
    <property type="molecule type" value="Genomic_DNA"/>
</dbReference>
<evidence type="ECO:0000313" key="2">
    <source>
        <dbReference type="EMBL" id="KAK6629714.1"/>
    </source>
</evidence>
<proteinExistence type="predicted"/>
<gene>
    <name evidence="2" type="ORF">RUM43_003532</name>
</gene>
<feature type="transmembrane region" description="Helical" evidence="1">
    <location>
        <begin position="146"/>
        <end position="165"/>
    </location>
</feature>
<name>A0AAN8NVK3_POLSC</name>
<sequence length="167" mass="19413">MSHTYVDKERLDIPNNIQPADPKYNICFWALTYFGTCCAKVKFIWVPRVQRVLQKTRLGWIVRDPILERQETSNVYGNNTQALIYNQSQRFWEIDDNRQSIPCNIENAATRDNNGHILVTLGSGVKSSNMILKGPIRNKLLTVEQMNFAIEILSWVHLYIFIVVLKD</sequence>